<dbReference type="InterPro" id="IPR027417">
    <property type="entry name" value="P-loop_NTPase"/>
</dbReference>
<dbReference type="PANTHER" id="PTHR43423">
    <property type="entry name" value="ABC TRANSPORTER I FAMILY MEMBER 17"/>
    <property type="match status" value="1"/>
</dbReference>
<dbReference type="GO" id="GO:0005315">
    <property type="term" value="F:phosphate transmembrane transporter activity"/>
    <property type="evidence" value="ECO:0007669"/>
    <property type="project" value="InterPro"/>
</dbReference>
<evidence type="ECO:0000313" key="7">
    <source>
        <dbReference type="EMBL" id="SHI71096.1"/>
    </source>
</evidence>
<evidence type="ECO:0000313" key="8">
    <source>
        <dbReference type="Proteomes" id="UP000184001"/>
    </source>
</evidence>
<name>A0A8G2C8L2_9BACT</name>
<evidence type="ECO:0000256" key="3">
    <source>
        <dbReference type="ARBA" id="ARBA00022741"/>
    </source>
</evidence>
<evidence type="ECO:0000259" key="5">
    <source>
        <dbReference type="PROSITE" id="PS50893"/>
    </source>
</evidence>
<dbReference type="InterPro" id="IPR017871">
    <property type="entry name" value="ABC_transporter-like_CS"/>
</dbReference>
<dbReference type="Gene3D" id="3.40.50.300">
    <property type="entry name" value="P-loop containing nucleotide triphosphate hydrolases"/>
    <property type="match status" value="1"/>
</dbReference>
<dbReference type="GO" id="GO:0016887">
    <property type="term" value="F:ATP hydrolysis activity"/>
    <property type="evidence" value="ECO:0007669"/>
    <property type="project" value="InterPro"/>
</dbReference>
<keyword evidence="1" id="KW-0813">Transport</keyword>
<dbReference type="SUPFAM" id="SSF52540">
    <property type="entry name" value="P-loop containing nucleoside triphosphate hydrolases"/>
    <property type="match status" value="1"/>
</dbReference>
<keyword evidence="9" id="KW-1185">Reference proteome</keyword>
<dbReference type="InterPro" id="IPR005670">
    <property type="entry name" value="PstB-like"/>
</dbReference>
<dbReference type="EMBL" id="FQZR01000002">
    <property type="protein sequence ID" value="SHI71096.1"/>
    <property type="molecule type" value="Genomic_DNA"/>
</dbReference>
<dbReference type="EMBL" id="JBFSOO010000001">
    <property type="protein sequence ID" value="MEZ6852283.1"/>
    <property type="molecule type" value="Genomic_DNA"/>
</dbReference>
<accession>A0A8G2C8L2</accession>
<keyword evidence="4 7" id="KW-0067">ATP-binding</keyword>
<dbReference type="GO" id="GO:0016020">
    <property type="term" value="C:membrane"/>
    <property type="evidence" value="ECO:0007669"/>
    <property type="project" value="InterPro"/>
</dbReference>
<dbReference type="SMART" id="SM00382">
    <property type="entry name" value="AAA"/>
    <property type="match status" value="1"/>
</dbReference>
<dbReference type="CDD" id="cd03260">
    <property type="entry name" value="ABC_PstB_phosphate_transporter"/>
    <property type="match status" value="1"/>
</dbReference>
<evidence type="ECO:0000256" key="4">
    <source>
        <dbReference type="ARBA" id="ARBA00022840"/>
    </source>
</evidence>
<dbReference type="Proteomes" id="UP001568358">
    <property type="component" value="Unassembled WGS sequence"/>
</dbReference>
<organism evidence="7 8">
    <name type="scientific">Halodesulfovibrio aestuarii</name>
    <dbReference type="NCBI Taxonomy" id="126333"/>
    <lineage>
        <taxon>Bacteria</taxon>
        <taxon>Pseudomonadati</taxon>
        <taxon>Thermodesulfobacteriota</taxon>
        <taxon>Desulfovibrionia</taxon>
        <taxon>Desulfovibrionales</taxon>
        <taxon>Desulfovibrionaceae</taxon>
        <taxon>Halodesulfovibrio</taxon>
    </lineage>
</organism>
<dbReference type="PROSITE" id="PS50893">
    <property type="entry name" value="ABC_TRANSPORTER_2"/>
    <property type="match status" value="1"/>
</dbReference>
<dbReference type="InterPro" id="IPR003593">
    <property type="entry name" value="AAA+_ATPase"/>
</dbReference>
<evidence type="ECO:0000256" key="1">
    <source>
        <dbReference type="ARBA" id="ARBA00022448"/>
    </source>
</evidence>
<dbReference type="Proteomes" id="UP000184001">
    <property type="component" value="Unassembled WGS sequence"/>
</dbReference>
<keyword evidence="2" id="KW-0592">Phosphate transport</keyword>
<dbReference type="GO" id="GO:0005524">
    <property type="term" value="F:ATP binding"/>
    <property type="evidence" value="ECO:0007669"/>
    <property type="project" value="UniProtKB-KW"/>
</dbReference>
<reference evidence="6 9" key="2">
    <citation type="submission" date="2024-07" db="EMBL/GenBank/DDBJ databases">
        <title>Active virus-host system and metabolic interactions in a Lokiarchaeon culture.</title>
        <authorList>
            <person name="Ponce Toledo R.I."/>
            <person name="Rodrigues Oliveira T."/>
            <person name="Schleper C."/>
        </authorList>
    </citation>
    <scope>NUCLEOTIDE SEQUENCE [LARGE SCALE GENOMIC DNA]</scope>
    <source>
        <strain evidence="6 9">B35</strain>
    </source>
</reference>
<dbReference type="PROSITE" id="PS00211">
    <property type="entry name" value="ABC_TRANSPORTER_1"/>
    <property type="match status" value="1"/>
</dbReference>
<feature type="domain" description="ABC transporter" evidence="5">
    <location>
        <begin position="11"/>
        <end position="256"/>
    </location>
</feature>
<evidence type="ECO:0000256" key="2">
    <source>
        <dbReference type="ARBA" id="ARBA00022592"/>
    </source>
</evidence>
<dbReference type="Pfam" id="PF00005">
    <property type="entry name" value="ABC_tran"/>
    <property type="match status" value="1"/>
</dbReference>
<gene>
    <name evidence="6" type="ORF">AB2Z07_01840</name>
    <name evidence="7" type="ORF">SAMN05660830_00737</name>
</gene>
<dbReference type="InterPro" id="IPR003439">
    <property type="entry name" value="ABC_transporter-like_ATP-bd"/>
</dbReference>
<dbReference type="AlphaFoldDB" id="A0A8G2C8L2"/>
<evidence type="ECO:0000313" key="9">
    <source>
        <dbReference type="Proteomes" id="UP001568358"/>
    </source>
</evidence>
<dbReference type="GO" id="GO:0035435">
    <property type="term" value="P:phosphate ion transmembrane transport"/>
    <property type="evidence" value="ECO:0007669"/>
    <property type="project" value="InterPro"/>
</dbReference>
<reference evidence="7 8" key="1">
    <citation type="submission" date="2016-11" db="EMBL/GenBank/DDBJ databases">
        <authorList>
            <person name="Varghese N."/>
            <person name="Submissions S."/>
        </authorList>
    </citation>
    <scope>NUCLEOTIDE SEQUENCE [LARGE SCALE GENOMIC DNA]</scope>
    <source>
        <strain evidence="7 8">DSM 17919</strain>
    </source>
</reference>
<protein>
    <submittedName>
        <fullName evidence="6">Phosphate ABC transporter ATP-binding protein</fullName>
    </submittedName>
    <submittedName>
        <fullName evidence="7">Phosphate transport system ATP-binding protein</fullName>
    </submittedName>
</protein>
<evidence type="ECO:0000313" key="6">
    <source>
        <dbReference type="EMBL" id="MEZ6852283.1"/>
    </source>
</evidence>
<sequence>MVLTETLPPAIQTEDVTISFNGLPIVKNLSVSFPKNKLSVLIGRSGSGKTTLLRSFNRLNECLEGSSTTGRILVTLNNSQHDIYSGTISCEELRRRVGMVFQTPNVLPNSIRNNLIIPLKLALHIHGSEAEARMEHALKQAALWREVKDRLNRPATHLSGGQQQRLCIARALVLQPEILLLDEPSASLDFHATRTIEELLGSLSSDYTTIVVSHSLAQAQRLADSLYVLSSGELVQTLSKEEVRDSAVMQQTIENIL</sequence>
<dbReference type="PANTHER" id="PTHR43423:SF1">
    <property type="entry name" value="ABC TRANSPORTER I FAMILY MEMBER 17"/>
    <property type="match status" value="1"/>
</dbReference>
<keyword evidence="3" id="KW-0547">Nucleotide-binding</keyword>
<proteinExistence type="predicted"/>
<dbReference type="RefSeq" id="WP_020001862.1">
    <property type="nucleotide sequence ID" value="NZ_CP192219.1"/>
</dbReference>
<comment type="caution">
    <text evidence="7">The sequence shown here is derived from an EMBL/GenBank/DDBJ whole genome shotgun (WGS) entry which is preliminary data.</text>
</comment>